<keyword evidence="5" id="KW-0325">Glycoprotein</keyword>
<dbReference type="Pfam" id="PF09172">
    <property type="entry name" value="Vit_open_b-sht"/>
    <property type="match status" value="1"/>
</dbReference>
<dbReference type="SUPFAM" id="SSF48431">
    <property type="entry name" value="Lipovitellin-phosvitin complex, superhelical domain"/>
    <property type="match status" value="1"/>
</dbReference>
<evidence type="ECO:0000256" key="6">
    <source>
        <dbReference type="PROSITE-ProRule" id="PRU00557"/>
    </source>
</evidence>
<dbReference type="InterPro" id="IPR015255">
    <property type="entry name" value="Vitellinogen_open_b-sht"/>
</dbReference>
<dbReference type="PROSITE" id="PS51211">
    <property type="entry name" value="VITELLOGENIN"/>
    <property type="match status" value="1"/>
</dbReference>
<keyword evidence="2 8" id="KW-0732">Signal</keyword>
<dbReference type="Proteomes" id="UP001479290">
    <property type="component" value="Unassembled WGS sequence"/>
</dbReference>
<organism evidence="10 11">
    <name type="scientific">Culter alburnus</name>
    <name type="common">Topmouth culter</name>
    <dbReference type="NCBI Taxonomy" id="194366"/>
    <lineage>
        <taxon>Eukaryota</taxon>
        <taxon>Metazoa</taxon>
        <taxon>Chordata</taxon>
        <taxon>Craniata</taxon>
        <taxon>Vertebrata</taxon>
        <taxon>Euteleostomi</taxon>
        <taxon>Actinopterygii</taxon>
        <taxon>Neopterygii</taxon>
        <taxon>Teleostei</taxon>
        <taxon>Ostariophysi</taxon>
        <taxon>Cypriniformes</taxon>
        <taxon>Xenocyprididae</taxon>
        <taxon>Xenocypridinae</taxon>
        <taxon>Culter</taxon>
    </lineage>
</organism>
<keyword evidence="3" id="KW-0758">Storage protein</keyword>
<proteinExistence type="predicted"/>
<dbReference type="InterPro" id="IPR015817">
    <property type="entry name" value="Vitellinogen_open_b-sht_sub1"/>
</dbReference>
<dbReference type="FunFam" id="1.25.10.20:FF:000002">
    <property type="entry name" value="Vitellogenin 7"/>
    <property type="match status" value="1"/>
</dbReference>
<dbReference type="SMART" id="SM01170">
    <property type="entry name" value="DUF1944"/>
    <property type="match status" value="1"/>
</dbReference>
<evidence type="ECO:0000256" key="3">
    <source>
        <dbReference type="ARBA" id="ARBA00022761"/>
    </source>
</evidence>
<gene>
    <name evidence="10" type="ORF">ABG768_001822</name>
</gene>
<accession>A0AAW2A4H8</accession>
<keyword evidence="1" id="KW-0597">Phosphoprotein</keyword>
<reference evidence="10 11" key="1">
    <citation type="submission" date="2024-05" db="EMBL/GenBank/DDBJ databases">
        <title>A high-quality chromosomal-level genome assembly of Topmouth culter (Culter alburnus).</title>
        <authorList>
            <person name="Zhao H."/>
        </authorList>
    </citation>
    <scope>NUCLEOTIDE SEQUENCE [LARGE SCALE GENOMIC DNA]</scope>
    <source>
        <strain evidence="10">CATC2023</strain>
        <tissue evidence="10">Muscle</tissue>
    </source>
</reference>
<comment type="caution">
    <text evidence="10">The sequence shown here is derived from an EMBL/GenBank/DDBJ whole genome shotgun (WGS) entry which is preliminary data.</text>
</comment>
<dbReference type="SMART" id="SM01169">
    <property type="entry name" value="DUF1943"/>
    <property type="match status" value="1"/>
</dbReference>
<evidence type="ECO:0000256" key="4">
    <source>
        <dbReference type="ARBA" id="ARBA00023157"/>
    </source>
</evidence>
<feature type="domain" description="Vitellogenin" evidence="9">
    <location>
        <begin position="24"/>
        <end position="645"/>
    </location>
</feature>
<dbReference type="PANTHER" id="PTHR23345">
    <property type="entry name" value="VITELLOGENIN-RELATED"/>
    <property type="match status" value="1"/>
</dbReference>
<evidence type="ECO:0000256" key="5">
    <source>
        <dbReference type="ARBA" id="ARBA00023180"/>
    </source>
</evidence>
<keyword evidence="11" id="KW-1185">Reference proteome</keyword>
<dbReference type="Pfam" id="PF09175">
    <property type="entry name" value="Vit_b-sht_shell"/>
    <property type="match status" value="1"/>
</dbReference>
<evidence type="ECO:0000313" key="10">
    <source>
        <dbReference type="EMBL" id="KAK9967420.1"/>
    </source>
</evidence>
<dbReference type="InterPro" id="IPR050733">
    <property type="entry name" value="Vitellogenin/Apolipophorin"/>
</dbReference>
<dbReference type="InterPro" id="IPR011030">
    <property type="entry name" value="Lipovitellin_superhlx_dom"/>
</dbReference>
<protein>
    <recommendedName>
        <fullName evidence="9">Vitellogenin domain-containing protein</fullName>
    </recommendedName>
</protein>
<dbReference type="FunFam" id="2.20.90.10:FF:000001">
    <property type="entry name" value="Vitellogenin 7"/>
    <property type="match status" value="1"/>
</dbReference>
<evidence type="ECO:0000256" key="1">
    <source>
        <dbReference type="ARBA" id="ARBA00022553"/>
    </source>
</evidence>
<dbReference type="Gene3D" id="2.20.80.10">
    <property type="entry name" value="Lipovitellin-phosvitin complex, chain A, domain 4"/>
    <property type="match status" value="1"/>
</dbReference>
<feature type="region of interest" description="Disordered" evidence="7">
    <location>
        <begin position="1052"/>
        <end position="1078"/>
    </location>
</feature>
<dbReference type="SMART" id="SM00638">
    <property type="entry name" value="LPD_N"/>
    <property type="match status" value="1"/>
</dbReference>
<evidence type="ECO:0000256" key="8">
    <source>
        <dbReference type="SAM" id="SignalP"/>
    </source>
</evidence>
<dbReference type="InterPro" id="IPR037088">
    <property type="entry name" value="Vitellinogen_b-sht_shell_sf"/>
</dbReference>
<dbReference type="GO" id="GO:0045735">
    <property type="term" value="F:nutrient reservoir activity"/>
    <property type="evidence" value="ECO:0007669"/>
    <property type="project" value="UniProtKB-KW"/>
</dbReference>
<evidence type="ECO:0000313" key="11">
    <source>
        <dbReference type="Proteomes" id="UP001479290"/>
    </source>
</evidence>
<feature type="disulfide bond" evidence="6">
    <location>
        <begin position="203"/>
        <end position="206"/>
    </location>
</feature>
<feature type="signal peptide" evidence="8">
    <location>
        <begin position="1"/>
        <end position="15"/>
    </location>
</feature>
<feature type="compositionally biased region" description="Low complexity" evidence="7">
    <location>
        <begin position="1052"/>
        <end position="1075"/>
    </location>
</feature>
<evidence type="ECO:0000256" key="7">
    <source>
        <dbReference type="SAM" id="MobiDB-lite"/>
    </source>
</evidence>
<comment type="caution">
    <text evidence="6">Lacks conserved residue(s) required for the propagation of feature annotation.</text>
</comment>
<feature type="disulfide bond" evidence="6">
    <location>
        <begin position="161"/>
        <end position="187"/>
    </location>
</feature>
<dbReference type="Gene3D" id="2.30.230.10">
    <property type="entry name" value="Lipovitellin, beta-sheet shell regions, chain A"/>
    <property type="match status" value="1"/>
</dbReference>
<dbReference type="PANTHER" id="PTHR23345:SF9">
    <property type="entry name" value="VITELLOGENIN-RELATED"/>
    <property type="match status" value="1"/>
</dbReference>
<dbReference type="GO" id="GO:0071391">
    <property type="term" value="P:cellular response to estrogen stimulus"/>
    <property type="evidence" value="ECO:0007669"/>
    <property type="project" value="TreeGrafter"/>
</dbReference>
<dbReference type="Pfam" id="PF01347">
    <property type="entry name" value="Vitellogenin_N"/>
    <property type="match status" value="1"/>
</dbReference>
<dbReference type="Gene3D" id="2.20.50.20">
    <property type="entry name" value="Lipovitellin. Chain A, domain 3"/>
    <property type="match status" value="2"/>
</dbReference>
<dbReference type="EMBL" id="JAWDJR010000010">
    <property type="protein sequence ID" value="KAK9967420.1"/>
    <property type="molecule type" value="Genomic_DNA"/>
</dbReference>
<evidence type="ECO:0000256" key="2">
    <source>
        <dbReference type="ARBA" id="ARBA00022729"/>
    </source>
</evidence>
<dbReference type="InterPro" id="IPR015258">
    <property type="entry name" value="Vitellinogen_b-sht_shell"/>
</dbReference>
<sequence>MRTVLVALTIALVASQHVNLFPDLAGTGTYVYKYEALLFSGLYQEGLARAGIKINSKVLISAAAENAFFLKLSKPQLFEYSGIWPTDTFVTSKLTSELSAQLQIPIKFEYTNGKVGRIFTPSVVPTTVINLHRGILNILQLNHKKTQNIYEVQEDGVQGICETQYLISEDEENNHTIITKSRDLTLCQERIMKDVGLTYIEKCIECQQREKSLSGVATYSYTMKPTPTGVVFTEATVQEIHQQTLTFLEIMASPIIPISAEYLARGSLQYEFSTETLWSPIQLMRISNPQAQIVDALNHLATKKLEEVHEDVPLKYIQLIQLMRFASADAVEGIWSQFKTRPNFRKWILDAVPAVGTLAALKFIKKIILADALSIPEFTQVLLATVHMVTANLDTIKMYSGLALSHKVQETPVLRDVAMLGYGTMINRYCSGALECPVEILEPIHEIVTEVTAETDIADITLFLKVLGNAGHPASIKYITKFLPLFGTQIPNFPLRVQVGAILALKAVAKKEPKLVHNVVLQIFVNKDLHPELRMVSWIVLFETKPGMGLVITLARALRKEPNLQVASLVYSHMKALTRSTSPEFALIAAACNVAIRILNPKLEKLSFLYSKAIFLDGYEPRLMVGAVGSAFIINDAATVLPRAVVAKARAYLAGAATDVIEVGIRTDGIQEALLKSPFLKDEMQPRMKQVLKALKAFKALPKKQPLGSIYVKLLGQEIAFANVGKAVLEQATQLTTGGYIPELVGEALKAMQNGIAFKYAKPLLVAEVHRIFPSVAGVPMEFSLYTAAVAAANLKVQAIITPPLTETISVAHLMKTDTFAVMGLNTGFIQAASMARGKISTFFPLKVEAKFDIPNANFKIQVFPIVRVTRNIKEVNAERIIPIVPVAVVGQHSQETHTSMISPGDLSSENVNHLASVMPPAEEPELRTSVPVHRTLCSVVPHIGVKACMEIMSCNADFIKNTTLYNMIGQHGVHINIARADGPAVEGLELEVQLGPRAAKKLLKEINIVDAKTSKFKTVLQKLKEILEGGQRNNNSRFFNHNVLFYPRSTSSRSISSSSSVHSSNSHLSKELSSGQNSERFKPVKEVAIFLGDSLPPVFAIIARVVRVDRKLLGYQLVAYLDRPTSRVQIIVVSIAVKDNWKMCANGILLSKQEVAARIAWGAECQQYAISINAGAGNHGPSPMAYLKVKCEKVPTIITTYAKSLAEYIPGAAQMTGLVISDEKNIERQIELVILVPTERTLDIIIKTPTMTLSKSNLVLPIALTFEAVQAYPEEDVMNIIRNLYIEASSG</sequence>
<dbReference type="SUPFAM" id="SSF56968">
    <property type="entry name" value="Lipovitellin-phosvitin complex, beta-sheet shell regions"/>
    <property type="match status" value="3"/>
</dbReference>
<keyword evidence="4 6" id="KW-1015">Disulfide bond</keyword>
<dbReference type="InterPro" id="IPR015816">
    <property type="entry name" value="Vitellinogen_b-sht_N"/>
</dbReference>
<name>A0AAW2A4H8_CULAL</name>
<dbReference type="InterPro" id="IPR001747">
    <property type="entry name" value="Vitellogenin_N"/>
</dbReference>
<dbReference type="Gene3D" id="1.25.10.20">
    <property type="entry name" value="Vitellinogen, superhelical"/>
    <property type="match status" value="1"/>
</dbReference>
<feature type="chain" id="PRO_5043329572" description="Vitellogenin domain-containing protein" evidence="8">
    <location>
        <begin position="16"/>
        <end position="1292"/>
    </location>
</feature>
<dbReference type="Gene3D" id="2.20.90.10">
    <property type="entry name" value="Vitellinogen, beta-sheet shell domain"/>
    <property type="match status" value="1"/>
</dbReference>
<dbReference type="GO" id="GO:0005319">
    <property type="term" value="F:lipid transporter activity"/>
    <property type="evidence" value="ECO:0007669"/>
    <property type="project" value="InterPro"/>
</dbReference>
<dbReference type="InterPro" id="IPR015819">
    <property type="entry name" value="Lipid_transp_b-sht_shell"/>
</dbReference>
<dbReference type="GO" id="GO:0032355">
    <property type="term" value="P:response to estradiol"/>
    <property type="evidence" value="ECO:0007669"/>
    <property type="project" value="TreeGrafter"/>
</dbReference>
<evidence type="ECO:0000259" key="9">
    <source>
        <dbReference type="PROSITE" id="PS51211"/>
    </source>
</evidence>